<accession>W4J7V5</accession>
<reference evidence="1 2" key="2">
    <citation type="submission" date="2013-02" db="EMBL/GenBank/DDBJ databases">
        <title>The Genome Sequence of Plasmodium falciparum Palo Alto/Uganda.</title>
        <authorList>
            <consortium name="The Broad Institute Genome Sequencing Platform"/>
            <consortium name="The Broad Institute Genome Sequencing Center for Infectious Disease"/>
            <person name="Neafsey D."/>
            <person name="Cheeseman I."/>
            <person name="Volkman S."/>
            <person name="Adams J."/>
            <person name="Walker B."/>
            <person name="Young S.K."/>
            <person name="Zeng Q."/>
            <person name="Gargeya S."/>
            <person name="Fitzgerald M."/>
            <person name="Haas B."/>
            <person name="Abouelleil A."/>
            <person name="Alvarado L."/>
            <person name="Arachchi H.M."/>
            <person name="Berlin A.M."/>
            <person name="Chapman S.B."/>
            <person name="Dewar J."/>
            <person name="Goldberg J."/>
            <person name="Griggs A."/>
            <person name="Gujja S."/>
            <person name="Hansen M."/>
            <person name="Howarth C."/>
            <person name="Imamovic A."/>
            <person name="Larimer J."/>
            <person name="McCowan C."/>
            <person name="Murphy C."/>
            <person name="Neiman D."/>
            <person name="Pearson M."/>
            <person name="Priest M."/>
            <person name="Roberts A."/>
            <person name="Saif S."/>
            <person name="Shea T."/>
            <person name="Sisk P."/>
            <person name="Sykes S."/>
            <person name="Wortman J."/>
            <person name="Nusbaum C."/>
            <person name="Birren B."/>
        </authorList>
    </citation>
    <scope>NUCLEOTIDE SEQUENCE [LARGE SCALE GENOMIC DNA]</scope>
    <source>
        <strain evidence="1 2">Palo Alto/Uganda</strain>
    </source>
</reference>
<evidence type="ECO:0000313" key="2">
    <source>
        <dbReference type="Proteomes" id="UP000019103"/>
    </source>
</evidence>
<gene>
    <name evidence="1" type="ORF">PFUGPA_00340</name>
</gene>
<dbReference type="AlphaFoldDB" id="W4J7V5"/>
<dbReference type="Proteomes" id="UP000019103">
    <property type="component" value="Unassembled WGS sequence"/>
</dbReference>
<name>W4J7V5_PLAFP</name>
<dbReference type="EMBL" id="KI927241">
    <property type="protein sequence ID" value="ETW57647.1"/>
    <property type="molecule type" value="Genomic_DNA"/>
</dbReference>
<dbReference type="OrthoDB" id="270651at2759"/>
<evidence type="ECO:0000313" key="1">
    <source>
        <dbReference type="EMBL" id="ETW57647.1"/>
    </source>
</evidence>
<proteinExistence type="predicted"/>
<sequence>MNTKCLNKYIIIILLFSLIIKRYTSLNRYHNVCKIKNQSCFLNPCTHKNNDKRNSYLYTHYTRNNSSINIRRNNFLDKQNDNISDYIYGLNSVYAVLKKNERTIEEVIVSI</sequence>
<organism evidence="1 2">
    <name type="scientific">Plasmodium falciparum (isolate Palo Alto / Uganda)</name>
    <dbReference type="NCBI Taxonomy" id="57270"/>
    <lineage>
        <taxon>Eukaryota</taxon>
        <taxon>Sar</taxon>
        <taxon>Alveolata</taxon>
        <taxon>Apicomplexa</taxon>
        <taxon>Aconoidasida</taxon>
        <taxon>Haemosporida</taxon>
        <taxon>Plasmodiidae</taxon>
        <taxon>Plasmodium</taxon>
        <taxon>Plasmodium (Laverania)</taxon>
    </lineage>
</organism>
<protein>
    <submittedName>
        <fullName evidence="1">Uncharacterized protein</fullName>
    </submittedName>
</protein>
<reference evidence="1 2" key="1">
    <citation type="submission" date="2013-02" db="EMBL/GenBank/DDBJ databases">
        <title>The Genome Annotation of Plasmodium falciparum Palo Alto/Uganda.</title>
        <authorList>
            <consortium name="The Broad Institute Genome Sequencing Platform"/>
            <consortium name="The Broad Institute Genome Sequencing Center for Infectious Disease"/>
            <person name="Neafsey D."/>
            <person name="Hoffman S."/>
            <person name="Volkman S."/>
            <person name="Rosenthal P."/>
            <person name="Walker B."/>
            <person name="Young S.K."/>
            <person name="Zeng Q."/>
            <person name="Gargeya S."/>
            <person name="Fitzgerald M."/>
            <person name="Haas B."/>
            <person name="Abouelleil A."/>
            <person name="Allen A.W."/>
            <person name="Alvarado L."/>
            <person name="Arachchi H.M."/>
            <person name="Berlin A.M."/>
            <person name="Chapman S.B."/>
            <person name="Gainer-Dewar J."/>
            <person name="Goldberg J."/>
            <person name="Griggs A."/>
            <person name="Gujja S."/>
            <person name="Hansen M."/>
            <person name="Howarth C."/>
            <person name="Imamovic A."/>
            <person name="Ireland A."/>
            <person name="Larimer J."/>
            <person name="McCowan C."/>
            <person name="Murphy C."/>
            <person name="Pearson M."/>
            <person name="Poon T.W."/>
            <person name="Priest M."/>
            <person name="Roberts A."/>
            <person name="Saif S."/>
            <person name="Shea T."/>
            <person name="Sisk P."/>
            <person name="Sykes S."/>
            <person name="Wortman J."/>
            <person name="Nusbaum C."/>
            <person name="Birren B."/>
        </authorList>
    </citation>
    <scope>NUCLEOTIDE SEQUENCE [LARGE SCALE GENOMIC DNA]</scope>
    <source>
        <strain evidence="1 2">Palo Alto/Uganda</strain>
    </source>
</reference>